<evidence type="ECO:0000313" key="2">
    <source>
        <dbReference type="EMBL" id="GAA0438654.1"/>
    </source>
</evidence>
<sequence length="104" mass="12056">MGKSKKNTGWAEAKKKCRLNQADIRMAKELGMTPKSLIKNIPSPQQQWKAPVKTWIRDLYENKFGMVLGNEPHKANQPNNHPAHKQHVFSDDHRDRVLDEDLPF</sequence>
<name>A0ABN0Z975_9BACI</name>
<dbReference type="RefSeq" id="WP_343752095.1">
    <property type="nucleotide sequence ID" value="NZ_BAAADM010000038.1"/>
</dbReference>
<reference evidence="2 3" key="1">
    <citation type="journal article" date="2019" name="Int. J. Syst. Evol. Microbiol.">
        <title>The Global Catalogue of Microorganisms (GCM) 10K type strain sequencing project: providing services to taxonomists for standard genome sequencing and annotation.</title>
        <authorList>
            <consortium name="The Broad Institute Genomics Platform"/>
            <consortium name="The Broad Institute Genome Sequencing Center for Infectious Disease"/>
            <person name="Wu L."/>
            <person name="Ma J."/>
        </authorList>
    </citation>
    <scope>NUCLEOTIDE SEQUENCE [LARGE SCALE GENOMIC DNA]</scope>
    <source>
        <strain evidence="2 3">JCM 12149</strain>
    </source>
</reference>
<keyword evidence="3" id="KW-1185">Reference proteome</keyword>
<gene>
    <name evidence="2" type="ORF">GCM10008983_14420</name>
</gene>
<proteinExistence type="predicted"/>
<protein>
    <submittedName>
        <fullName evidence="2">Uncharacterized protein</fullName>
    </submittedName>
</protein>
<organism evidence="2 3">
    <name type="scientific">Lentibacillus halophilus</name>
    <dbReference type="NCBI Taxonomy" id="295065"/>
    <lineage>
        <taxon>Bacteria</taxon>
        <taxon>Bacillati</taxon>
        <taxon>Bacillota</taxon>
        <taxon>Bacilli</taxon>
        <taxon>Bacillales</taxon>
        <taxon>Bacillaceae</taxon>
        <taxon>Lentibacillus</taxon>
    </lineage>
</organism>
<feature type="compositionally biased region" description="Basic and acidic residues" evidence="1">
    <location>
        <begin position="88"/>
        <end position="104"/>
    </location>
</feature>
<comment type="caution">
    <text evidence="2">The sequence shown here is derived from an EMBL/GenBank/DDBJ whole genome shotgun (WGS) entry which is preliminary data.</text>
</comment>
<feature type="region of interest" description="Disordered" evidence="1">
    <location>
        <begin position="69"/>
        <end position="104"/>
    </location>
</feature>
<dbReference type="EMBL" id="BAAADM010000038">
    <property type="protein sequence ID" value="GAA0438654.1"/>
    <property type="molecule type" value="Genomic_DNA"/>
</dbReference>
<accession>A0ABN0Z975</accession>
<evidence type="ECO:0000313" key="3">
    <source>
        <dbReference type="Proteomes" id="UP001501459"/>
    </source>
</evidence>
<dbReference type="Proteomes" id="UP001501459">
    <property type="component" value="Unassembled WGS sequence"/>
</dbReference>
<evidence type="ECO:0000256" key="1">
    <source>
        <dbReference type="SAM" id="MobiDB-lite"/>
    </source>
</evidence>